<proteinExistence type="predicted"/>
<feature type="transmembrane region" description="Helical" evidence="6">
    <location>
        <begin position="324"/>
        <end position="345"/>
    </location>
</feature>
<feature type="transmembrane region" description="Helical" evidence="6">
    <location>
        <begin position="60"/>
        <end position="82"/>
    </location>
</feature>
<keyword evidence="5 6" id="KW-0472">Membrane</keyword>
<feature type="transmembrane region" description="Helical" evidence="6">
    <location>
        <begin position="26"/>
        <end position="48"/>
    </location>
</feature>
<feature type="transmembrane region" description="Helical" evidence="6">
    <location>
        <begin position="298"/>
        <end position="318"/>
    </location>
</feature>
<dbReference type="EMBL" id="JAHBAY010000014">
    <property type="protein sequence ID" value="MBT0772974.1"/>
    <property type="molecule type" value="Genomic_DNA"/>
</dbReference>
<sequence length="441" mass="47508">MPVESVKNEIRIPWYYFIAQQKGFRWLWAAQSISVMGSQVSLIAFPLAALTVLDASASEVGILSALERAPFLVFGIFAGVLIDRWRARRVLVITDWVRAVALLLIPMAMLLDVLTIEWLFAVAFVIGACTVFFDIAYQSALTSVVVADDLLTANRWLETSKSIANVSGPGLAAVLLKVMSAPVALAVDALSFVLSALFVHSIRNPEPRPSRPEGTSIWKDFWTGLGFIATNTFLRWNAIIAASWNLLYSGFVTIFFVYLARDLALDDTVIAILVFVGSAGSFLGVAAVPLVNRWTGLGWCMVIAMCTGGLGGLILAVAGGSSPLAILAITCGFALINAAEPLFNINAISIRQMITPSRLMARTTGSIRFVVWGTLPIGALIAGFLGDALGGRTTMVIVGLGFLFPVLMSLISPFRQFRTIAEVDVVDSEKKRREGVLDAGT</sequence>
<organism evidence="7 8">
    <name type="scientific">Kineosporia corallincola</name>
    <dbReference type="NCBI Taxonomy" id="2835133"/>
    <lineage>
        <taxon>Bacteria</taxon>
        <taxon>Bacillati</taxon>
        <taxon>Actinomycetota</taxon>
        <taxon>Actinomycetes</taxon>
        <taxon>Kineosporiales</taxon>
        <taxon>Kineosporiaceae</taxon>
        <taxon>Kineosporia</taxon>
    </lineage>
</organism>
<evidence type="ECO:0000313" key="7">
    <source>
        <dbReference type="EMBL" id="MBT0772974.1"/>
    </source>
</evidence>
<protein>
    <submittedName>
        <fullName evidence="7">MFS transporter</fullName>
    </submittedName>
</protein>
<dbReference type="InterPro" id="IPR011701">
    <property type="entry name" value="MFS"/>
</dbReference>
<dbReference type="CDD" id="cd06173">
    <property type="entry name" value="MFS_MefA_like"/>
    <property type="match status" value="1"/>
</dbReference>
<name>A0ABS5TR95_9ACTN</name>
<feature type="transmembrane region" description="Helical" evidence="6">
    <location>
        <begin position="103"/>
        <end position="133"/>
    </location>
</feature>
<dbReference type="PANTHER" id="PTHR23513">
    <property type="entry name" value="INTEGRAL MEMBRANE EFFLUX PROTEIN-RELATED"/>
    <property type="match status" value="1"/>
</dbReference>
<evidence type="ECO:0000256" key="2">
    <source>
        <dbReference type="ARBA" id="ARBA00022475"/>
    </source>
</evidence>
<dbReference type="SUPFAM" id="SSF103473">
    <property type="entry name" value="MFS general substrate transporter"/>
    <property type="match status" value="1"/>
</dbReference>
<evidence type="ECO:0000313" key="8">
    <source>
        <dbReference type="Proteomes" id="UP001197247"/>
    </source>
</evidence>
<feature type="transmembrane region" description="Helical" evidence="6">
    <location>
        <begin position="392"/>
        <end position="411"/>
    </location>
</feature>
<keyword evidence="4 6" id="KW-1133">Transmembrane helix</keyword>
<feature type="transmembrane region" description="Helical" evidence="6">
    <location>
        <begin position="366"/>
        <end position="386"/>
    </location>
</feature>
<reference evidence="7 8" key="1">
    <citation type="submission" date="2021-05" db="EMBL/GenBank/DDBJ databases">
        <title>Kineosporia and Streptomyces sp. nov. two new marine actinobacteria isolated from Coral.</title>
        <authorList>
            <person name="Buangrab K."/>
            <person name="Sutthacheep M."/>
            <person name="Yeemin T."/>
            <person name="Harunari E."/>
            <person name="Igarashi Y."/>
            <person name="Kanchanasin P."/>
            <person name="Tanasupawat S."/>
            <person name="Phongsopitanun W."/>
        </authorList>
    </citation>
    <scope>NUCLEOTIDE SEQUENCE [LARGE SCALE GENOMIC DNA]</scope>
    <source>
        <strain evidence="7 8">J2-2</strain>
    </source>
</reference>
<evidence type="ECO:0000256" key="1">
    <source>
        <dbReference type="ARBA" id="ARBA00004651"/>
    </source>
</evidence>
<comment type="subcellular location">
    <subcellularLocation>
        <location evidence="1">Cell membrane</location>
        <topology evidence="1">Multi-pass membrane protein</topology>
    </subcellularLocation>
</comment>
<dbReference type="PANTHER" id="PTHR23513:SF6">
    <property type="entry name" value="MAJOR FACILITATOR SUPERFAMILY ASSOCIATED DOMAIN-CONTAINING PROTEIN"/>
    <property type="match status" value="1"/>
</dbReference>
<evidence type="ECO:0000256" key="6">
    <source>
        <dbReference type="SAM" id="Phobius"/>
    </source>
</evidence>
<gene>
    <name evidence="7" type="ORF">KIH74_28785</name>
</gene>
<keyword evidence="3 6" id="KW-0812">Transmembrane</keyword>
<dbReference type="Pfam" id="PF07690">
    <property type="entry name" value="MFS_1"/>
    <property type="match status" value="1"/>
</dbReference>
<evidence type="ECO:0000256" key="4">
    <source>
        <dbReference type="ARBA" id="ARBA00022989"/>
    </source>
</evidence>
<evidence type="ECO:0000256" key="5">
    <source>
        <dbReference type="ARBA" id="ARBA00023136"/>
    </source>
</evidence>
<dbReference type="Gene3D" id="1.20.1250.20">
    <property type="entry name" value="MFS general substrate transporter like domains"/>
    <property type="match status" value="1"/>
</dbReference>
<evidence type="ECO:0000256" key="3">
    <source>
        <dbReference type="ARBA" id="ARBA00022692"/>
    </source>
</evidence>
<dbReference type="InterPro" id="IPR036259">
    <property type="entry name" value="MFS_trans_sf"/>
</dbReference>
<keyword evidence="2" id="KW-1003">Cell membrane</keyword>
<dbReference type="PRINTS" id="PR01988">
    <property type="entry name" value="EXPORTERBACE"/>
</dbReference>
<dbReference type="RefSeq" id="WP_214159510.1">
    <property type="nucleotide sequence ID" value="NZ_JAHBAY010000014.1"/>
</dbReference>
<comment type="caution">
    <text evidence="7">The sequence shown here is derived from an EMBL/GenBank/DDBJ whole genome shotgun (WGS) entry which is preliminary data.</text>
</comment>
<dbReference type="InterPro" id="IPR022324">
    <property type="entry name" value="Bacilysin_exporter_BacE_put"/>
</dbReference>
<accession>A0ABS5TR95</accession>
<feature type="transmembrane region" description="Helical" evidence="6">
    <location>
        <begin position="238"/>
        <end position="258"/>
    </location>
</feature>
<feature type="transmembrane region" description="Helical" evidence="6">
    <location>
        <begin position="270"/>
        <end position="291"/>
    </location>
</feature>
<dbReference type="Proteomes" id="UP001197247">
    <property type="component" value="Unassembled WGS sequence"/>
</dbReference>
<keyword evidence="8" id="KW-1185">Reference proteome</keyword>